<dbReference type="SUPFAM" id="SSF141571">
    <property type="entry name" value="Pentapeptide repeat-like"/>
    <property type="match status" value="1"/>
</dbReference>
<sequence>MQDADALGADLRDALMHKTDVRGAHLTGGNLHRASLHEARLVDTPTGGKITIVDVEQQLTASVTDRTELSDAHQTERMEAHINNCTRAHIDGEPGPR</sequence>
<name>A0ABQ3QRE2_9ACTN</name>
<dbReference type="Gene3D" id="2.160.20.80">
    <property type="entry name" value="E3 ubiquitin-protein ligase SopA"/>
    <property type="match status" value="1"/>
</dbReference>
<organism evidence="1 2">
    <name type="scientific">Streptomyces violascens</name>
    <dbReference type="NCBI Taxonomy" id="67381"/>
    <lineage>
        <taxon>Bacteria</taxon>
        <taxon>Bacillati</taxon>
        <taxon>Actinomycetota</taxon>
        <taxon>Actinomycetes</taxon>
        <taxon>Kitasatosporales</taxon>
        <taxon>Streptomycetaceae</taxon>
        <taxon>Streptomyces</taxon>
    </lineage>
</organism>
<dbReference type="InterPro" id="IPR001646">
    <property type="entry name" value="5peptide_repeat"/>
</dbReference>
<gene>
    <name evidence="1" type="ORF">Sviol_42540</name>
</gene>
<comment type="caution">
    <text evidence="1">The sequence shown here is derived from an EMBL/GenBank/DDBJ whole genome shotgun (WGS) entry which is preliminary data.</text>
</comment>
<proteinExistence type="predicted"/>
<reference evidence="1" key="1">
    <citation type="submission" date="2024-05" db="EMBL/GenBank/DDBJ databases">
        <title>Whole genome shotgun sequence of Streptomyces violascens NBRC 12920.</title>
        <authorList>
            <person name="Komaki H."/>
            <person name="Tamura T."/>
        </authorList>
    </citation>
    <scope>NUCLEOTIDE SEQUENCE</scope>
    <source>
        <strain evidence="1">NBRC 12920</strain>
    </source>
</reference>
<dbReference type="EMBL" id="BNDY01000017">
    <property type="protein sequence ID" value="GHI39846.1"/>
    <property type="molecule type" value="Genomic_DNA"/>
</dbReference>
<evidence type="ECO:0000313" key="1">
    <source>
        <dbReference type="EMBL" id="GHI39846.1"/>
    </source>
</evidence>
<dbReference type="Pfam" id="PF00805">
    <property type="entry name" value="Pentapeptide"/>
    <property type="match status" value="1"/>
</dbReference>
<accession>A0ABQ3QRE2</accession>
<keyword evidence="2" id="KW-1185">Reference proteome</keyword>
<evidence type="ECO:0000313" key="2">
    <source>
        <dbReference type="Proteomes" id="UP001050808"/>
    </source>
</evidence>
<protein>
    <recommendedName>
        <fullName evidence="3">Pentapeptide repeat-containing protein</fullName>
    </recommendedName>
</protein>
<evidence type="ECO:0008006" key="3">
    <source>
        <dbReference type="Google" id="ProtNLM"/>
    </source>
</evidence>
<dbReference type="Proteomes" id="UP001050808">
    <property type="component" value="Unassembled WGS sequence"/>
</dbReference>